<feature type="transmembrane region" description="Helical" evidence="14">
    <location>
        <begin position="310"/>
        <end position="339"/>
    </location>
</feature>
<keyword evidence="4" id="KW-1003">Cell membrane</keyword>
<evidence type="ECO:0000313" key="16">
    <source>
        <dbReference type="Proteomes" id="UP001328425"/>
    </source>
</evidence>
<feature type="transmembrane region" description="Helical" evidence="14">
    <location>
        <begin position="76"/>
        <end position="94"/>
    </location>
</feature>
<feature type="transmembrane region" description="Helical" evidence="14">
    <location>
        <begin position="119"/>
        <end position="147"/>
    </location>
</feature>
<dbReference type="CDD" id="cd10322">
    <property type="entry name" value="SLC5sbd"/>
    <property type="match status" value="1"/>
</dbReference>
<feature type="transmembrane region" description="Helical" evidence="14">
    <location>
        <begin position="182"/>
        <end position="205"/>
    </location>
</feature>
<keyword evidence="8" id="KW-0915">Sodium</keyword>
<reference evidence="15 16" key="1">
    <citation type="submission" date="2022-11" db="EMBL/GenBank/DDBJ databases">
        <title>The First Case of Preauricular Fistular Abscess Caused by Peptoniphilus grossensis.</title>
        <authorList>
            <person name="Byun J.-H."/>
        </authorList>
    </citation>
    <scope>NUCLEOTIDE SEQUENCE [LARGE SCALE GENOMIC DNA]</scope>
    <source>
        <strain evidence="15 16">GYB008</strain>
    </source>
</reference>
<evidence type="ECO:0000256" key="2">
    <source>
        <dbReference type="ARBA" id="ARBA00006434"/>
    </source>
</evidence>
<feature type="transmembrane region" description="Helical" evidence="14">
    <location>
        <begin position="6"/>
        <end position="26"/>
    </location>
</feature>
<accession>A0ABU7XAY9</accession>
<evidence type="ECO:0000256" key="13">
    <source>
        <dbReference type="RuleBase" id="RU362091"/>
    </source>
</evidence>
<organism evidence="15 16">
    <name type="scientific">Peptoniphilus grossensis</name>
    <dbReference type="NCBI Taxonomy" id="1465756"/>
    <lineage>
        <taxon>Bacteria</taxon>
        <taxon>Bacillati</taxon>
        <taxon>Bacillota</taxon>
        <taxon>Tissierellia</taxon>
        <taxon>Tissierellales</taxon>
        <taxon>Peptoniphilaceae</taxon>
        <taxon>Peptoniphilus</taxon>
    </lineage>
</organism>
<proteinExistence type="inferred from homology"/>
<feature type="transmembrane region" description="Helical" evidence="14">
    <location>
        <begin position="225"/>
        <end position="245"/>
    </location>
</feature>
<comment type="similarity">
    <text evidence="2 13">Belongs to the sodium:solute symporter (SSF) (TC 2.A.21) family.</text>
</comment>
<sequence length="478" mass="51409">MAKETIYISIVILFMVGLGVLGLLIGRSIKDPDDWVAASQSLGIIPLSGTYFATIVSATSIVSYTGYYYLNGWPGMWNFGGTLLTSFLAALWVAKRMREFGDTTFPEYIGRRFGKKHSLLASIVILIGSVTLLSAQITAAVVVIRAIVDWNPVLISILVLIVFVLFTAVGGMLAVAWTDTICAYTIIIGVWAMAINFLINLGGLSNMMEGLHQINPDYVSAFSEAITPITALGWLATWGICNFGAPQFVGRFLSATTPESASKSQAITALMLGIFIIPLLIVGLGGRLILPGIEHQDLVFNSLVTETVHPILGGLMFAAVIAAIISTADSLLLLASTTFTRDIWKEFVNPEMESSFELKMSRIITILIGIIGVVLTFIHSDVIQSIHARAITLMGSSMAMLVLIGAFNKKITKAGAMASMITGFIVASIWYSLGQPYGISPALAGPISSGLVMLIVSSFTKPMTKEELEPFFPEEVDS</sequence>
<evidence type="ECO:0000256" key="7">
    <source>
        <dbReference type="ARBA" id="ARBA00022989"/>
    </source>
</evidence>
<gene>
    <name evidence="15" type="ORF">PV361_05435</name>
</gene>
<keyword evidence="9" id="KW-0406">Ion transport</keyword>
<comment type="caution">
    <text evidence="15">The sequence shown here is derived from an EMBL/GenBank/DDBJ whole genome shotgun (WGS) entry which is preliminary data.</text>
</comment>
<evidence type="ECO:0000256" key="11">
    <source>
        <dbReference type="ARBA" id="ARBA00023201"/>
    </source>
</evidence>
<dbReference type="EMBL" id="JARBCY010000033">
    <property type="protein sequence ID" value="MEF3318140.1"/>
    <property type="molecule type" value="Genomic_DNA"/>
</dbReference>
<evidence type="ECO:0000256" key="1">
    <source>
        <dbReference type="ARBA" id="ARBA00004651"/>
    </source>
</evidence>
<comment type="subcellular location">
    <subcellularLocation>
        <location evidence="1">Cell membrane</location>
        <topology evidence="1">Multi-pass membrane protein</topology>
    </subcellularLocation>
</comment>
<protein>
    <submittedName>
        <fullName evidence="15">Sodium:solute symporter family protein</fullName>
    </submittedName>
</protein>
<evidence type="ECO:0000256" key="3">
    <source>
        <dbReference type="ARBA" id="ARBA00022448"/>
    </source>
</evidence>
<feature type="transmembrane region" description="Helical" evidence="14">
    <location>
        <begin position="360"/>
        <end position="380"/>
    </location>
</feature>
<dbReference type="InterPro" id="IPR038377">
    <property type="entry name" value="Na/Glc_symporter_sf"/>
</dbReference>
<keyword evidence="10 14" id="KW-0472">Membrane</keyword>
<keyword evidence="6" id="KW-0769">Symport</keyword>
<keyword evidence="7 14" id="KW-1133">Transmembrane helix</keyword>
<keyword evidence="16" id="KW-1185">Reference proteome</keyword>
<dbReference type="Pfam" id="PF00474">
    <property type="entry name" value="SSF"/>
    <property type="match status" value="1"/>
</dbReference>
<name>A0ABU7XAY9_9FIRM</name>
<feature type="transmembrane region" description="Helical" evidence="14">
    <location>
        <begin position="266"/>
        <end position="290"/>
    </location>
</feature>
<dbReference type="PANTHER" id="PTHR48086:SF3">
    <property type="entry name" value="SODIUM_PROLINE SYMPORTER"/>
    <property type="match status" value="1"/>
</dbReference>
<feature type="transmembrane region" description="Helical" evidence="14">
    <location>
        <begin position="386"/>
        <end position="407"/>
    </location>
</feature>
<dbReference type="PANTHER" id="PTHR48086">
    <property type="entry name" value="SODIUM/PROLINE SYMPORTER-RELATED"/>
    <property type="match status" value="1"/>
</dbReference>
<dbReference type="RefSeq" id="WP_332087281.1">
    <property type="nucleotide sequence ID" value="NZ_JARBCY010000033.1"/>
</dbReference>
<evidence type="ECO:0000256" key="6">
    <source>
        <dbReference type="ARBA" id="ARBA00022847"/>
    </source>
</evidence>
<evidence type="ECO:0000256" key="8">
    <source>
        <dbReference type="ARBA" id="ARBA00023053"/>
    </source>
</evidence>
<feature type="transmembrane region" description="Helical" evidence="14">
    <location>
        <begin position="439"/>
        <end position="459"/>
    </location>
</feature>
<evidence type="ECO:0000256" key="10">
    <source>
        <dbReference type="ARBA" id="ARBA00023136"/>
    </source>
</evidence>
<evidence type="ECO:0000256" key="5">
    <source>
        <dbReference type="ARBA" id="ARBA00022692"/>
    </source>
</evidence>
<feature type="transmembrane region" description="Helical" evidence="14">
    <location>
        <begin position="47"/>
        <end position="70"/>
    </location>
</feature>
<evidence type="ECO:0000256" key="4">
    <source>
        <dbReference type="ARBA" id="ARBA00022475"/>
    </source>
</evidence>
<evidence type="ECO:0000313" key="15">
    <source>
        <dbReference type="EMBL" id="MEF3318140.1"/>
    </source>
</evidence>
<keyword evidence="3" id="KW-0813">Transport</keyword>
<evidence type="ECO:0000256" key="9">
    <source>
        <dbReference type="ARBA" id="ARBA00023065"/>
    </source>
</evidence>
<comment type="catalytic activity">
    <reaction evidence="12">
        <text>L-proline(in) + Na(+)(in) = L-proline(out) + Na(+)(out)</text>
        <dbReference type="Rhea" id="RHEA:28967"/>
        <dbReference type="ChEBI" id="CHEBI:29101"/>
        <dbReference type="ChEBI" id="CHEBI:60039"/>
    </reaction>
</comment>
<feature type="transmembrane region" description="Helical" evidence="14">
    <location>
        <begin position="414"/>
        <end position="433"/>
    </location>
</feature>
<evidence type="ECO:0000256" key="14">
    <source>
        <dbReference type="SAM" id="Phobius"/>
    </source>
</evidence>
<keyword evidence="11" id="KW-0739">Sodium transport</keyword>
<keyword evidence="5 14" id="KW-0812">Transmembrane</keyword>
<dbReference type="PROSITE" id="PS50283">
    <property type="entry name" value="NA_SOLUT_SYMP_3"/>
    <property type="match status" value="1"/>
</dbReference>
<dbReference type="InterPro" id="IPR050277">
    <property type="entry name" value="Sodium:Solute_Symporter"/>
</dbReference>
<dbReference type="Gene3D" id="1.20.1730.10">
    <property type="entry name" value="Sodium/glucose cotransporter"/>
    <property type="match status" value="1"/>
</dbReference>
<evidence type="ECO:0000256" key="12">
    <source>
        <dbReference type="ARBA" id="ARBA00033708"/>
    </source>
</evidence>
<feature type="transmembrane region" description="Helical" evidence="14">
    <location>
        <begin position="153"/>
        <end position="175"/>
    </location>
</feature>
<dbReference type="Proteomes" id="UP001328425">
    <property type="component" value="Unassembled WGS sequence"/>
</dbReference>
<dbReference type="InterPro" id="IPR001734">
    <property type="entry name" value="Na/solute_symporter"/>
</dbReference>